<sequence>MLDGIIRPRSGKIMERSRRTVLGVVAALVAATLSVTPPGPAQAAGRPDLVVRALSASPGSVLAGHAVTVHDTTKNVGAAAAGSSATAYFLSADKRKSSGDRLLGSRKPGRLSAGVRDAGSRKLIVPAATAARAYWLIACADAQKQVTESKEQNNCRTSSAKLTVRSVGIFPQTPDPAPPVTTTDDTGSSSVVSGTYNPATGLDLYGYDASFATTYHLHLPGDLGAENAGAALQGGEDVTMTVLSSVAGLPAGSSMLAGVRLEPEGLQLVNPGTLTITGPALTSANLASQTGAVWNSGGTDLSMSPILPPSQGGSPNAGTVVLSVSHFSSPSVLEASDAARQYLRDHPPARVLEQLQAKAADLLRTERLSQMAGHSADPVVVQDVQALYDDYFDHQVVPELNAALTDDTMANTALQDALRWERSTMLRGGDPGARGDLITAMLPKIMENAISKAWARCAVDHHLSDIMTLLGIARLAAVLGDGPDAGEAYNKALACGHFTATVALDVHHSYHYPAHQVGTFSEDVEGHWATKQTALDIGVVTSSATAPLSYDSAGESYSNVWKDYEGPPDCPVYVKQTDMTSTVDGTVRGLLFVDINAYEVPPGAQRPLVQPGSLRLTFADAVENYHWYYTQCGSGSGDSTFPGLQGYAQAAFTHGGSVYGDAAVKIPIEPAAQSGATLYDDVFQRTWDNQAFLHEVDTAAVTLSVVHTPQPAS</sequence>
<feature type="region of interest" description="Disordered" evidence="1">
    <location>
        <begin position="169"/>
        <end position="191"/>
    </location>
</feature>
<evidence type="ECO:0000259" key="2">
    <source>
        <dbReference type="Pfam" id="PF07705"/>
    </source>
</evidence>
<reference evidence="3 4" key="1">
    <citation type="submission" date="2020-08" db="EMBL/GenBank/DDBJ databases">
        <authorList>
            <person name="Seo M.-J."/>
        </authorList>
    </citation>
    <scope>NUCLEOTIDE SEQUENCE [LARGE SCALE GENOMIC DNA]</scope>
    <source>
        <strain evidence="3 4">KIGAM211</strain>
    </source>
</reference>
<gene>
    <name evidence="3" type="ORF">H5V45_14540</name>
</gene>
<dbReference type="Pfam" id="PF07705">
    <property type="entry name" value="CARDB"/>
    <property type="match status" value="1"/>
</dbReference>
<dbReference type="EMBL" id="JACKXE010000001">
    <property type="protein sequence ID" value="MBB6628540.1"/>
    <property type="molecule type" value="Genomic_DNA"/>
</dbReference>
<dbReference type="GO" id="GO:0005975">
    <property type="term" value="P:carbohydrate metabolic process"/>
    <property type="evidence" value="ECO:0007669"/>
    <property type="project" value="UniProtKB-ARBA"/>
</dbReference>
<comment type="caution">
    <text evidence="3">The sequence shown here is derived from an EMBL/GenBank/DDBJ whole genome shotgun (WGS) entry which is preliminary data.</text>
</comment>
<keyword evidence="4" id="KW-1185">Reference proteome</keyword>
<dbReference type="Proteomes" id="UP000523955">
    <property type="component" value="Unassembled WGS sequence"/>
</dbReference>
<dbReference type="AlphaFoldDB" id="A0A7X0RI48"/>
<protein>
    <recommendedName>
        <fullName evidence="2">CARDB domain-containing protein</fullName>
    </recommendedName>
</protein>
<evidence type="ECO:0000313" key="3">
    <source>
        <dbReference type="EMBL" id="MBB6628540.1"/>
    </source>
</evidence>
<feature type="compositionally biased region" description="Low complexity" evidence="1">
    <location>
        <begin position="180"/>
        <end position="191"/>
    </location>
</feature>
<feature type="domain" description="CARDB" evidence="2">
    <location>
        <begin position="46"/>
        <end position="157"/>
    </location>
</feature>
<proteinExistence type="predicted"/>
<dbReference type="InterPro" id="IPR013783">
    <property type="entry name" value="Ig-like_fold"/>
</dbReference>
<dbReference type="Gene3D" id="2.60.40.10">
    <property type="entry name" value="Immunoglobulins"/>
    <property type="match status" value="1"/>
</dbReference>
<evidence type="ECO:0000256" key="1">
    <source>
        <dbReference type="SAM" id="MobiDB-lite"/>
    </source>
</evidence>
<name>A0A7X0RI48_9ACTN</name>
<dbReference type="InterPro" id="IPR006311">
    <property type="entry name" value="TAT_signal"/>
</dbReference>
<accession>A0A7X0RI48</accession>
<evidence type="ECO:0000313" key="4">
    <source>
        <dbReference type="Proteomes" id="UP000523955"/>
    </source>
</evidence>
<organism evidence="3 4">
    <name type="scientific">Nocardioides luti</name>
    <dbReference type="NCBI Taxonomy" id="2761101"/>
    <lineage>
        <taxon>Bacteria</taxon>
        <taxon>Bacillati</taxon>
        <taxon>Actinomycetota</taxon>
        <taxon>Actinomycetes</taxon>
        <taxon>Propionibacteriales</taxon>
        <taxon>Nocardioidaceae</taxon>
        <taxon>Nocardioides</taxon>
    </lineage>
</organism>
<dbReference type="PROSITE" id="PS51318">
    <property type="entry name" value="TAT"/>
    <property type="match status" value="1"/>
</dbReference>
<dbReference type="InterPro" id="IPR011635">
    <property type="entry name" value="CARDB"/>
</dbReference>